<proteinExistence type="predicted"/>
<dbReference type="AlphaFoldDB" id="A0A183I4A1"/>
<reference evidence="4" key="1">
    <citation type="submission" date="2016-06" db="UniProtKB">
        <authorList>
            <consortium name="WormBaseParasite"/>
        </authorList>
    </citation>
    <scope>IDENTIFICATION</scope>
</reference>
<name>A0A183I4A1_9BILA</name>
<protein>
    <submittedName>
        <fullName evidence="4">CNH domain-containing protein</fullName>
    </submittedName>
</protein>
<organism evidence="4">
    <name type="scientific">Onchocerca flexuosa</name>
    <dbReference type="NCBI Taxonomy" id="387005"/>
    <lineage>
        <taxon>Eukaryota</taxon>
        <taxon>Metazoa</taxon>
        <taxon>Ecdysozoa</taxon>
        <taxon>Nematoda</taxon>
        <taxon>Chromadorea</taxon>
        <taxon>Rhabditida</taxon>
        <taxon>Spirurina</taxon>
        <taxon>Spiruromorpha</taxon>
        <taxon>Filarioidea</taxon>
        <taxon>Onchocercidae</taxon>
        <taxon>Onchocerca</taxon>
    </lineage>
</organism>
<sequence length="149" mass="17432">MTIIGIGGRGAVRWVVNVTFMMSIISLLLRTSPFSRFFVIITVVVSQFRLSYQFRWKRDFMYVSEVNSTDATCFQVPLICTDSDYSLHICQDCNNEWKNLFEHEFNLSMTNFYEFPLHPAVLDRAGFITYCNISEQRTQCYINECNDQA</sequence>
<reference evidence="2 3" key="2">
    <citation type="submission" date="2018-11" db="EMBL/GenBank/DDBJ databases">
        <authorList>
            <consortium name="Pathogen Informatics"/>
        </authorList>
    </citation>
    <scope>NUCLEOTIDE SEQUENCE [LARGE SCALE GENOMIC DNA]</scope>
</reference>
<keyword evidence="1" id="KW-1133">Transmembrane helix</keyword>
<evidence type="ECO:0000313" key="3">
    <source>
        <dbReference type="Proteomes" id="UP000267606"/>
    </source>
</evidence>
<dbReference type="Proteomes" id="UP000267606">
    <property type="component" value="Unassembled WGS sequence"/>
</dbReference>
<dbReference type="PANTHER" id="PTHR36944:SF2">
    <property type="entry name" value="CPG4 DOMAIN-CONTAINING PROTEIN"/>
    <property type="match status" value="1"/>
</dbReference>
<dbReference type="PANTHER" id="PTHR36944">
    <property type="entry name" value="PROTEIN CBG02791-RELATED"/>
    <property type="match status" value="1"/>
</dbReference>
<feature type="transmembrane region" description="Helical" evidence="1">
    <location>
        <begin position="35"/>
        <end position="52"/>
    </location>
</feature>
<accession>A0A183I4A1</accession>
<keyword evidence="1" id="KW-0812">Transmembrane</keyword>
<evidence type="ECO:0000313" key="2">
    <source>
        <dbReference type="EMBL" id="VDP17638.1"/>
    </source>
</evidence>
<keyword evidence="1" id="KW-0472">Membrane</keyword>
<evidence type="ECO:0000313" key="4">
    <source>
        <dbReference type="WBParaSite" id="OFLC_0001457101-mRNA-1"/>
    </source>
</evidence>
<gene>
    <name evidence="2" type="ORF">OFLC_LOCUS14563</name>
</gene>
<dbReference type="WBParaSite" id="OFLC_0001457101-mRNA-1">
    <property type="protein sequence ID" value="OFLC_0001457101-mRNA-1"/>
    <property type="gene ID" value="OFLC_0001457101"/>
</dbReference>
<keyword evidence="3" id="KW-1185">Reference proteome</keyword>
<evidence type="ECO:0000256" key="1">
    <source>
        <dbReference type="SAM" id="Phobius"/>
    </source>
</evidence>
<dbReference type="STRING" id="387005.A0A183I4A1"/>
<dbReference type="EMBL" id="UZAJ01040962">
    <property type="protein sequence ID" value="VDP17638.1"/>
    <property type="molecule type" value="Genomic_DNA"/>
</dbReference>
<feature type="transmembrane region" description="Helical" evidence="1">
    <location>
        <begin position="12"/>
        <end position="29"/>
    </location>
</feature>